<dbReference type="AlphaFoldDB" id="A0A368L0A9"/>
<feature type="transmembrane region" description="Helical" evidence="1">
    <location>
        <begin position="129"/>
        <end position="155"/>
    </location>
</feature>
<dbReference type="Proteomes" id="UP000252357">
    <property type="component" value="Unassembled WGS sequence"/>
</dbReference>
<keyword evidence="4" id="KW-1185">Reference proteome</keyword>
<feature type="transmembrane region" description="Helical" evidence="1">
    <location>
        <begin position="15"/>
        <end position="33"/>
    </location>
</feature>
<evidence type="ECO:0000313" key="4">
    <source>
        <dbReference type="Proteomes" id="UP000252357"/>
    </source>
</evidence>
<keyword evidence="1" id="KW-0812">Transmembrane</keyword>
<evidence type="ECO:0000259" key="2">
    <source>
        <dbReference type="Pfam" id="PF07331"/>
    </source>
</evidence>
<sequence>MSSVSSRVLKSKRDFMSGLFFIGLAAFGVYHSGQYDMGTAARMGPGYFPMMLSIGLGLLGMVILVGSFLSADKGDDGELETFHWKPLIIILGAIILFGALLKPLGLILSLLVLIIVSSLGSAERQFKEILLSCAALAIFAWLVFIKGLGLVIPVWPAFIS</sequence>
<feature type="transmembrane region" description="Helical" evidence="1">
    <location>
        <begin position="88"/>
        <end position="117"/>
    </location>
</feature>
<reference evidence="3 4" key="1">
    <citation type="journal article" date="2018" name="Int. J. Syst. Evol. Microbiol.">
        <title>Parvibium lacunae gen. nov., sp. nov., a new member of the family Alcaligenaceae isolated from a freshwater pond.</title>
        <authorList>
            <person name="Chen W.M."/>
            <person name="Xie P.B."/>
            <person name="Hsu M.Y."/>
            <person name="Sheu S.Y."/>
        </authorList>
    </citation>
    <scope>NUCLEOTIDE SEQUENCE [LARGE SCALE GENOMIC DNA]</scope>
    <source>
        <strain evidence="3 4">KMB9</strain>
    </source>
</reference>
<comment type="caution">
    <text evidence="3">The sequence shown here is derived from an EMBL/GenBank/DDBJ whole genome shotgun (WGS) entry which is preliminary data.</text>
</comment>
<accession>A0A368L0A9</accession>
<gene>
    <name evidence="3" type="ORF">DU000_12365</name>
</gene>
<dbReference type="EMBL" id="QPGB01000007">
    <property type="protein sequence ID" value="RCS56509.1"/>
    <property type="molecule type" value="Genomic_DNA"/>
</dbReference>
<evidence type="ECO:0000256" key="1">
    <source>
        <dbReference type="SAM" id="Phobius"/>
    </source>
</evidence>
<name>A0A368L0A9_9BURK</name>
<proteinExistence type="predicted"/>
<dbReference type="OrthoDB" id="7029611at2"/>
<evidence type="ECO:0000313" key="3">
    <source>
        <dbReference type="EMBL" id="RCS56509.1"/>
    </source>
</evidence>
<organism evidence="3 4">
    <name type="scientific">Parvibium lacunae</name>
    <dbReference type="NCBI Taxonomy" id="1888893"/>
    <lineage>
        <taxon>Bacteria</taxon>
        <taxon>Pseudomonadati</taxon>
        <taxon>Pseudomonadota</taxon>
        <taxon>Betaproteobacteria</taxon>
        <taxon>Burkholderiales</taxon>
        <taxon>Alcaligenaceae</taxon>
        <taxon>Parvibium</taxon>
    </lineage>
</organism>
<protein>
    <submittedName>
        <fullName evidence="3">Tripartite tricarboxylate transporter TctB family protein</fullName>
    </submittedName>
</protein>
<keyword evidence="1" id="KW-1133">Transmembrane helix</keyword>
<dbReference type="RefSeq" id="WP_114403718.1">
    <property type="nucleotide sequence ID" value="NZ_QPGB01000007.1"/>
</dbReference>
<feature type="domain" description="DUF1468" evidence="2">
    <location>
        <begin position="16"/>
        <end position="153"/>
    </location>
</feature>
<feature type="transmembrane region" description="Helical" evidence="1">
    <location>
        <begin position="45"/>
        <end position="68"/>
    </location>
</feature>
<dbReference type="Pfam" id="PF07331">
    <property type="entry name" value="TctB"/>
    <property type="match status" value="1"/>
</dbReference>
<dbReference type="InterPro" id="IPR009936">
    <property type="entry name" value="DUF1468"/>
</dbReference>
<keyword evidence="1" id="KW-0472">Membrane</keyword>